<organism evidence="1 2">
    <name type="scientific">Neisseria subflava NJ9703</name>
    <dbReference type="NCBI Taxonomy" id="546268"/>
    <lineage>
        <taxon>Bacteria</taxon>
        <taxon>Pseudomonadati</taxon>
        <taxon>Pseudomonadota</taxon>
        <taxon>Betaproteobacteria</taxon>
        <taxon>Neisseriales</taxon>
        <taxon>Neisseriaceae</taxon>
        <taxon>Neisseria</taxon>
    </lineage>
</organism>
<comment type="caution">
    <text evidence="1">The sequence shown here is derived from an EMBL/GenBank/DDBJ whole genome shotgun (WGS) entry which is preliminary data.</text>
</comment>
<dbReference type="EMBL" id="ACEO02000002">
    <property type="protein sequence ID" value="EFC52973.1"/>
    <property type="molecule type" value="Genomic_DNA"/>
</dbReference>
<protein>
    <submittedName>
        <fullName evidence="1">Uncharacterized protein</fullName>
    </submittedName>
</protein>
<evidence type="ECO:0000313" key="1">
    <source>
        <dbReference type="EMBL" id="EFC52973.1"/>
    </source>
</evidence>
<dbReference type="Proteomes" id="UP000004621">
    <property type="component" value="Unassembled WGS sequence"/>
</dbReference>
<name>A0A9W5N052_NEISU</name>
<accession>A0A9W5N052</accession>
<gene>
    <name evidence="1" type="ORF">NEISUBOT_03811</name>
</gene>
<sequence>MIYIIFTIFVLILAGKRLRNVALTYPVGHNIEKFSNEFLLYRPSDGYF</sequence>
<dbReference type="AlphaFoldDB" id="A0A9W5N052"/>
<evidence type="ECO:0000313" key="2">
    <source>
        <dbReference type="Proteomes" id="UP000004621"/>
    </source>
</evidence>
<reference evidence="1 2" key="1">
    <citation type="submission" date="2010-01" db="EMBL/GenBank/DDBJ databases">
        <authorList>
            <person name="Weinstock G."/>
            <person name="Sodergren E."/>
            <person name="Clifton S."/>
            <person name="Fulton L."/>
            <person name="Fulton B."/>
            <person name="Courtney L."/>
            <person name="Fronick C."/>
            <person name="Harrison M."/>
            <person name="Strong C."/>
            <person name="Farmer C."/>
            <person name="Delahaunty K."/>
            <person name="Markovic C."/>
            <person name="Hall O."/>
            <person name="Minx P."/>
            <person name="Tomlinson C."/>
            <person name="Mitreva M."/>
            <person name="Nelson J."/>
            <person name="Hou S."/>
            <person name="Wollam A."/>
            <person name="Pepin K.H."/>
            <person name="Johnson M."/>
            <person name="Bhonagiri V."/>
            <person name="Nash W.E."/>
            <person name="Warren W."/>
            <person name="Chinwalla A."/>
            <person name="Mardis E.R."/>
            <person name="Wilson R.K."/>
        </authorList>
    </citation>
    <scope>NUCLEOTIDE SEQUENCE [LARGE SCALE GENOMIC DNA]</scope>
    <source>
        <strain evidence="1 2">NJ9703</strain>
    </source>
</reference>
<proteinExistence type="predicted"/>